<dbReference type="RefSeq" id="WP_312869430.1">
    <property type="nucleotide sequence ID" value="NZ_JACHMO010000001.1"/>
</dbReference>
<reference evidence="1 2" key="1">
    <citation type="submission" date="2020-08" db="EMBL/GenBank/DDBJ databases">
        <title>Sequencing the genomes of 1000 actinobacteria strains.</title>
        <authorList>
            <person name="Klenk H.-P."/>
        </authorList>
    </citation>
    <scope>NUCLEOTIDE SEQUENCE [LARGE SCALE GENOMIC DNA]</scope>
    <source>
        <strain evidence="1 2">DSM 45486</strain>
    </source>
</reference>
<dbReference type="AlphaFoldDB" id="A0A7W9HM98"/>
<dbReference type="Proteomes" id="UP000552097">
    <property type="component" value="Unassembled WGS sequence"/>
</dbReference>
<proteinExistence type="predicted"/>
<gene>
    <name evidence="1" type="ORF">F4560_004657</name>
</gene>
<accession>A0A7W9HM98</accession>
<evidence type="ECO:0000313" key="1">
    <source>
        <dbReference type="EMBL" id="MBB5804889.1"/>
    </source>
</evidence>
<comment type="caution">
    <text evidence="1">The sequence shown here is derived from an EMBL/GenBank/DDBJ whole genome shotgun (WGS) entry which is preliminary data.</text>
</comment>
<keyword evidence="2" id="KW-1185">Reference proteome</keyword>
<name>A0A7W9HM98_9PSEU</name>
<evidence type="ECO:0000313" key="2">
    <source>
        <dbReference type="Proteomes" id="UP000552097"/>
    </source>
</evidence>
<protein>
    <submittedName>
        <fullName evidence="1">Uncharacterized protein</fullName>
    </submittedName>
</protein>
<organism evidence="1 2">
    <name type="scientific">Saccharothrix ecbatanensis</name>
    <dbReference type="NCBI Taxonomy" id="1105145"/>
    <lineage>
        <taxon>Bacteria</taxon>
        <taxon>Bacillati</taxon>
        <taxon>Actinomycetota</taxon>
        <taxon>Actinomycetes</taxon>
        <taxon>Pseudonocardiales</taxon>
        <taxon>Pseudonocardiaceae</taxon>
        <taxon>Saccharothrix</taxon>
    </lineage>
</organism>
<dbReference type="EMBL" id="JACHMO010000001">
    <property type="protein sequence ID" value="MBB5804889.1"/>
    <property type="molecule type" value="Genomic_DNA"/>
</dbReference>
<sequence length="77" mass="8382">MNFSQRSHDPVLLVRKRGGFEGEWERSCHLVPLPDGTQSALLTLCGERIDVGSAELLPEPEGMPCVACLLVAPPPRT</sequence>